<accession>A0ABY7DUF7</accession>
<evidence type="ECO:0000256" key="5">
    <source>
        <dbReference type="ARBA" id="ARBA00023157"/>
    </source>
</evidence>
<dbReference type="Proteomes" id="UP001164746">
    <property type="component" value="Chromosome 3"/>
</dbReference>
<dbReference type="Pfam" id="PF19030">
    <property type="entry name" value="TSP1_ADAMTS"/>
    <property type="match status" value="9"/>
</dbReference>
<dbReference type="InterPro" id="IPR010909">
    <property type="entry name" value="PLAC"/>
</dbReference>
<feature type="signal peptide" evidence="6">
    <location>
        <begin position="1"/>
        <end position="19"/>
    </location>
</feature>
<dbReference type="EMBL" id="CP111014">
    <property type="protein sequence ID" value="WAR00222.1"/>
    <property type="molecule type" value="Genomic_DNA"/>
</dbReference>
<dbReference type="Pfam" id="PF00090">
    <property type="entry name" value="TSP_1"/>
    <property type="match status" value="1"/>
</dbReference>
<dbReference type="PANTHER" id="PTHR13723:SF313">
    <property type="entry name" value="PEPTIDASE M12B DOMAIN-CONTAINING PROTEIN"/>
    <property type="match status" value="1"/>
</dbReference>
<dbReference type="Gene3D" id="2.60.40.10">
    <property type="entry name" value="Immunoglobulins"/>
    <property type="match status" value="1"/>
</dbReference>
<evidence type="ECO:0000313" key="10">
    <source>
        <dbReference type="Proteomes" id="UP001164746"/>
    </source>
</evidence>
<protein>
    <submittedName>
        <fullName evidence="9">MADD4-like protein</fullName>
    </submittedName>
</protein>
<evidence type="ECO:0000256" key="3">
    <source>
        <dbReference type="ARBA" id="ARBA00022729"/>
    </source>
</evidence>
<organism evidence="9 10">
    <name type="scientific">Mya arenaria</name>
    <name type="common">Soft-shell clam</name>
    <dbReference type="NCBI Taxonomy" id="6604"/>
    <lineage>
        <taxon>Eukaryota</taxon>
        <taxon>Metazoa</taxon>
        <taxon>Spiralia</taxon>
        <taxon>Lophotrochozoa</taxon>
        <taxon>Mollusca</taxon>
        <taxon>Bivalvia</taxon>
        <taxon>Autobranchia</taxon>
        <taxon>Heteroconchia</taxon>
        <taxon>Euheterodonta</taxon>
        <taxon>Imparidentia</taxon>
        <taxon>Neoheterodontei</taxon>
        <taxon>Myida</taxon>
        <taxon>Myoidea</taxon>
        <taxon>Myidae</taxon>
        <taxon>Mya</taxon>
    </lineage>
</organism>
<keyword evidence="4" id="KW-0677">Repeat</keyword>
<dbReference type="PANTHER" id="PTHR13723">
    <property type="entry name" value="ADAMTS A DISINTEGRIN AND METALLOPROTEASE WITH THROMBOSPONDIN MOTIFS PROTEASE"/>
    <property type="match status" value="1"/>
</dbReference>
<reference evidence="9" key="1">
    <citation type="submission" date="2022-11" db="EMBL/GenBank/DDBJ databases">
        <title>Centuries of genome instability and evolution in soft-shell clam transmissible cancer (bioRxiv).</title>
        <authorList>
            <person name="Hart S.F.M."/>
            <person name="Yonemitsu M.A."/>
            <person name="Giersch R.M."/>
            <person name="Beal B.F."/>
            <person name="Arriagada G."/>
            <person name="Davis B.W."/>
            <person name="Ostrander E.A."/>
            <person name="Goff S.P."/>
            <person name="Metzger M.J."/>
        </authorList>
    </citation>
    <scope>NUCLEOTIDE SEQUENCE</scope>
    <source>
        <strain evidence="9">MELC-2E11</strain>
        <tissue evidence="9">Siphon/mantle</tissue>
    </source>
</reference>
<evidence type="ECO:0000313" key="9">
    <source>
        <dbReference type="EMBL" id="WAR00222.1"/>
    </source>
</evidence>
<dbReference type="Pfam" id="PF08686">
    <property type="entry name" value="PLAC"/>
    <property type="match status" value="1"/>
</dbReference>
<evidence type="ECO:0000256" key="6">
    <source>
        <dbReference type="SAM" id="SignalP"/>
    </source>
</evidence>
<dbReference type="InterPro" id="IPR003598">
    <property type="entry name" value="Ig_sub2"/>
</dbReference>
<evidence type="ECO:0000256" key="4">
    <source>
        <dbReference type="ARBA" id="ARBA00022737"/>
    </source>
</evidence>
<dbReference type="InterPro" id="IPR000884">
    <property type="entry name" value="TSP1_rpt"/>
</dbReference>
<dbReference type="PRINTS" id="PR01857">
    <property type="entry name" value="ADAMTSFAMILY"/>
</dbReference>
<evidence type="ECO:0000256" key="1">
    <source>
        <dbReference type="ARBA" id="ARBA00004613"/>
    </source>
</evidence>
<gene>
    <name evidence="9" type="ORF">MAR_024594</name>
</gene>
<dbReference type="SMART" id="SM00209">
    <property type="entry name" value="TSP1"/>
    <property type="match status" value="11"/>
</dbReference>
<dbReference type="PROSITE" id="PS50092">
    <property type="entry name" value="TSP1"/>
    <property type="match status" value="9"/>
</dbReference>
<evidence type="ECO:0000259" key="8">
    <source>
        <dbReference type="PROSITE" id="PS50900"/>
    </source>
</evidence>
<dbReference type="Gene3D" id="2.20.100.10">
    <property type="entry name" value="Thrombospondin type-1 (TSP1) repeat"/>
    <property type="match status" value="9"/>
</dbReference>
<dbReference type="PROSITE" id="PS50900">
    <property type="entry name" value="PLAC"/>
    <property type="match status" value="1"/>
</dbReference>
<dbReference type="InterPro" id="IPR007110">
    <property type="entry name" value="Ig-like_dom"/>
</dbReference>
<proteinExistence type="predicted"/>
<dbReference type="InterPro" id="IPR050439">
    <property type="entry name" value="ADAMTS_ADAMTS-like"/>
</dbReference>
<dbReference type="InterPro" id="IPR036179">
    <property type="entry name" value="Ig-like_dom_sf"/>
</dbReference>
<keyword evidence="2" id="KW-0964">Secreted</keyword>
<keyword evidence="5" id="KW-1015">Disulfide bond</keyword>
<evidence type="ECO:0000256" key="2">
    <source>
        <dbReference type="ARBA" id="ARBA00022525"/>
    </source>
</evidence>
<dbReference type="InterPro" id="IPR013783">
    <property type="entry name" value="Ig-like_fold"/>
</dbReference>
<dbReference type="SUPFAM" id="SSF82895">
    <property type="entry name" value="TSP-1 type 1 repeat"/>
    <property type="match status" value="9"/>
</dbReference>
<keyword evidence="10" id="KW-1185">Reference proteome</keyword>
<dbReference type="InterPro" id="IPR036383">
    <property type="entry name" value="TSP1_rpt_sf"/>
</dbReference>
<feature type="domain" description="PLAC" evidence="8">
    <location>
        <begin position="972"/>
        <end position="1009"/>
    </location>
</feature>
<feature type="domain" description="Ig-like" evidence="7">
    <location>
        <begin position="631"/>
        <end position="728"/>
    </location>
</feature>
<dbReference type="PROSITE" id="PS50835">
    <property type="entry name" value="IG_LIKE"/>
    <property type="match status" value="1"/>
</dbReference>
<sequence>MKRWILISVILVLAVNTSAEWSGWGSYGDCSRPCGGGLSNRTRTCLGASHTCNGTNIRYKVCNSQPCDVNGTKIRAVQCRSYNNVSLKDNLYHWEPHYDPRAPCSLLCRTVETGFVLKMQTHVLNGTSCGEHLAGRVGCDNIVGSTRKLDSCGVCGGDGSSCKLPRDDIQRHDHRKQGDKGSHWVIRWDTCSKTCGGVQTATLACVDGSTDAVVPEALCSQQQRPETPPIRTCADNRSCTFRWHTFKWGSCSRTCGDGFMYRRVSCLKQLDTGERKDVPDRKCTEVKPNVKAPCNMADCPEWLTEHWSPCSVTCGYGEQKRKVVCRAKSADSCVSVHKPEMIQKCYSGVSCEEDDLASFQQDESSVTRHDFFDDERLQELFLFPQYQVSGWGSCSVTCGVGYRHRNVTCIKGGHMVPLTDCEGIEPHSKRECHNQQCPISVATATTFAWKHGNFKPCSQSCGRGTQTSIVECVDTRSDSTVIDFLCDGQQKPEPTTRHCNRVQCPPAWKVSEYGECSVPCGGGRQSREVDCVQTTAYGGIQALPRYRCPDPVPLAERSCNLQFCQAEWNTGKWGECSVTCGLGVEGRSVFCVKLVKADLQVNVSDAECFGPRPPSTRQCFYGECYELQQLPRIQEQKGTFIQIKRSKRIRLFVGEDATLLPNQAVKIKCPVKNFQKKLIFWTKNHRLIPLVGRVRVSSNGALRITRASPTTDSGTYTCSAGTLHANIHVAFQSKKEAKQKAAEILDSIFVENFNESFINRPQSDSNFKMKNTKFFHVNSVEGSSEYDYSSFTFTKWSECSAKCGLGTQTRIVTCNHVTDKYIRLPSDEECLKKGLSKPLSVQKCVIEAECPKWLLSDWTECSVDNCRREGYSARRRSVWCRYGNGSMAPDIRCVNGGAGSRPSTKEHCKNSNCTAVWKTSDWSECSGRCGSAGQKYRTLRCEWATTGSPANFACQHKPRPTVSKDCKLSPCPKGPCTDNTNHCQRIVRLNMCRYTVFRRMCCHSCKNAIYTLP</sequence>
<dbReference type="SUPFAM" id="SSF48726">
    <property type="entry name" value="Immunoglobulin"/>
    <property type="match status" value="1"/>
</dbReference>
<keyword evidence="3 6" id="KW-0732">Signal</keyword>
<dbReference type="SMART" id="SM00408">
    <property type="entry name" value="IGc2"/>
    <property type="match status" value="1"/>
</dbReference>
<name>A0ABY7DUF7_MYAAR</name>
<comment type="subcellular location">
    <subcellularLocation>
        <location evidence="1">Secreted</location>
    </subcellularLocation>
</comment>
<evidence type="ECO:0000259" key="7">
    <source>
        <dbReference type="PROSITE" id="PS50835"/>
    </source>
</evidence>
<dbReference type="InterPro" id="IPR013273">
    <property type="entry name" value="ADAMTS/ADAMTS-like"/>
</dbReference>
<feature type="chain" id="PRO_5045858538" evidence="6">
    <location>
        <begin position="20"/>
        <end position="1013"/>
    </location>
</feature>